<keyword evidence="2" id="KW-0067">ATP-binding</keyword>
<evidence type="ECO:0000313" key="2">
    <source>
        <dbReference type="EMBL" id="MEQ2210154.1"/>
    </source>
</evidence>
<dbReference type="Proteomes" id="UP001434883">
    <property type="component" value="Unassembled WGS sequence"/>
</dbReference>
<gene>
    <name evidence="2" type="primary">ABCA4_2</name>
    <name evidence="2" type="ORF">XENOCAPTIV_009082</name>
</gene>
<dbReference type="PANTHER" id="PTHR19229">
    <property type="entry name" value="ATP-BINDING CASSETTE TRANSPORTER SUBFAMILY A ABCA"/>
    <property type="match status" value="1"/>
</dbReference>
<feature type="domain" description="ABCA1-4-like C-terminal R2 regulatory" evidence="1">
    <location>
        <begin position="11"/>
        <end position="70"/>
    </location>
</feature>
<dbReference type="GO" id="GO:0005524">
    <property type="term" value="F:ATP binding"/>
    <property type="evidence" value="ECO:0007669"/>
    <property type="project" value="UniProtKB-KW"/>
</dbReference>
<sequence>MKIRAAKPGCPPDLNPAEAFMESTFPGSIQREKHYNTLQYKISSPSLARIFQMVLANKDKLNIEDYSVSQTTLDQVFVNFAKQQSREDDTIVLHPKVAGAQRYIETTPIKSYRK</sequence>
<reference evidence="2 3" key="1">
    <citation type="submission" date="2021-06" db="EMBL/GenBank/DDBJ databases">
        <authorList>
            <person name="Palmer J.M."/>
        </authorList>
    </citation>
    <scope>NUCLEOTIDE SEQUENCE [LARGE SCALE GENOMIC DNA]</scope>
    <source>
        <strain evidence="2 3">XC_2019</strain>
        <tissue evidence="2">Muscle</tissue>
    </source>
</reference>
<evidence type="ECO:0000259" key="1">
    <source>
        <dbReference type="Pfam" id="PF23321"/>
    </source>
</evidence>
<proteinExistence type="predicted"/>
<organism evidence="2 3">
    <name type="scientific">Xenoophorus captivus</name>
    <dbReference type="NCBI Taxonomy" id="1517983"/>
    <lineage>
        <taxon>Eukaryota</taxon>
        <taxon>Metazoa</taxon>
        <taxon>Chordata</taxon>
        <taxon>Craniata</taxon>
        <taxon>Vertebrata</taxon>
        <taxon>Euteleostomi</taxon>
        <taxon>Actinopterygii</taxon>
        <taxon>Neopterygii</taxon>
        <taxon>Teleostei</taxon>
        <taxon>Neoteleostei</taxon>
        <taxon>Acanthomorphata</taxon>
        <taxon>Ovalentaria</taxon>
        <taxon>Atherinomorphae</taxon>
        <taxon>Cyprinodontiformes</taxon>
        <taxon>Goodeidae</taxon>
        <taxon>Xenoophorus</taxon>
    </lineage>
</organism>
<evidence type="ECO:0000313" key="3">
    <source>
        <dbReference type="Proteomes" id="UP001434883"/>
    </source>
</evidence>
<dbReference type="InterPro" id="IPR056264">
    <property type="entry name" value="R2_ABCA1-4-like"/>
</dbReference>
<keyword evidence="3" id="KW-1185">Reference proteome</keyword>
<dbReference type="PANTHER" id="PTHR19229:SF190">
    <property type="entry name" value="RETINAL-SPECIFIC PHOSPHOLIPID-TRANSPORTING ATPASE ABCA4"/>
    <property type="match status" value="1"/>
</dbReference>
<comment type="caution">
    <text evidence="2">The sequence shown here is derived from an EMBL/GenBank/DDBJ whole genome shotgun (WGS) entry which is preliminary data.</text>
</comment>
<keyword evidence="2" id="KW-0547">Nucleotide-binding</keyword>
<name>A0ABV0RPK2_9TELE</name>
<accession>A0ABV0RPK2</accession>
<dbReference type="InterPro" id="IPR026082">
    <property type="entry name" value="ABCA"/>
</dbReference>
<dbReference type="Pfam" id="PF23321">
    <property type="entry name" value="R1_ABCA1"/>
    <property type="match status" value="1"/>
</dbReference>
<protein>
    <submittedName>
        <fullName evidence="2">Retinal-specific ATP-binding cassette transporter</fullName>
    </submittedName>
</protein>
<dbReference type="EMBL" id="JAHRIN010052492">
    <property type="protein sequence ID" value="MEQ2210154.1"/>
    <property type="molecule type" value="Genomic_DNA"/>
</dbReference>